<evidence type="ECO:0000313" key="4">
    <source>
        <dbReference type="Proteomes" id="UP000621799"/>
    </source>
</evidence>
<dbReference type="RefSeq" id="WP_264320929.1">
    <property type="nucleotide sequence ID" value="NZ_JADEXN010000109.1"/>
</dbReference>
<feature type="signal peptide" evidence="2">
    <location>
        <begin position="1"/>
        <end position="21"/>
    </location>
</feature>
<sequence>MFTFRSLLTFRSLCLSGFVVSAALASMAQLDRTPEIASSYASRGLLSAQTDQSQDAKPYRGSGRRNFRDANVPSSSVGESL</sequence>
<keyword evidence="2" id="KW-0732">Signal</keyword>
<accession>A0A928VUQ1</accession>
<feature type="region of interest" description="Disordered" evidence="1">
    <location>
        <begin position="45"/>
        <end position="81"/>
    </location>
</feature>
<reference evidence="3" key="1">
    <citation type="submission" date="2020-10" db="EMBL/GenBank/DDBJ databases">
        <authorList>
            <person name="Castelo-Branco R."/>
            <person name="Eusebio N."/>
            <person name="Adriana R."/>
            <person name="Vieira A."/>
            <person name="Brugerolle De Fraissinette N."/>
            <person name="Rezende De Castro R."/>
            <person name="Schneider M.P."/>
            <person name="Vasconcelos V."/>
            <person name="Leao P.N."/>
        </authorList>
    </citation>
    <scope>NUCLEOTIDE SEQUENCE</scope>
    <source>
        <strain evidence="3">LEGE 11467</strain>
    </source>
</reference>
<proteinExistence type="predicted"/>
<evidence type="ECO:0000313" key="3">
    <source>
        <dbReference type="EMBL" id="MBE9040684.1"/>
    </source>
</evidence>
<feature type="chain" id="PRO_5037760384" evidence="2">
    <location>
        <begin position="22"/>
        <end position="81"/>
    </location>
</feature>
<feature type="compositionally biased region" description="Polar residues" evidence="1">
    <location>
        <begin position="72"/>
        <end position="81"/>
    </location>
</feature>
<protein>
    <submittedName>
        <fullName evidence="3">Uncharacterized protein</fullName>
    </submittedName>
</protein>
<evidence type="ECO:0000256" key="2">
    <source>
        <dbReference type="SAM" id="SignalP"/>
    </source>
</evidence>
<name>A0A928VUQ1_9CYAN</name>
<gene>
    <name evidence="3" type="ORF">IQ235_07815</name>
</gene>
<evidence type="ECO:0000256" key="1">
    <source>
        <dbReference type="SAM" id="MobiDB-lite"/>
    </source>
</evidence>
<dbReference type="InterPro" id="IPR058097">
    <property type="entry name" value="PatX"/>
</dbReference>
<dbReference type="NCBIfam" id="NF047413">
    <property type="entry name" value="heterocyst_PatX"/>
    <property type="match status" value="1"/>
</dbReference>
<comment type="caution">
    <text evidence="3">The sequence shown here is derived from an EMBL/GenBank/DDBJ whole genome shotgun (WGS) entry which is preliminary data.</text>
</comment>
<organism evidence="3 4">
    <name type="scientific">Zarconia navalis LEGE 11467</name>
    <dbReference type="NCBI Taxonomy" id="1828826"/>
    <lineage>
        <taxon>Bacteria</taxon>
        <taxon>Bacillati</taxon>
        <taxon>Cyanobacteriota</taxon>
        <taxon>Cyanophyceae</taxon>
        <taxon>Oscillatoriophycideae</taxon>
        <taxon>Oscillatoriales</taxon>
        <taxon>Oscillatoriales incertae sedis</taxon>
        <taxon>Zarconia</taxon>
        <taxon>Zarconia navalis</taxon>
    </lineage>
</organism>
<dbReference type="EMBL" id="JADEXN010000109">
    <property type="protein sequence ID" value="MBE9040684.1"/>
    <property type="molecule type" value="Genomic_DNA"/>
</dbReference>
<keyword evidence="4" id="KW-1185">Reference proteome</keyword>
<dbReference type="AlphaFoldDB" id="A0A928VUQ1"/>
<dbReference type="Proteomes" id="UP000621799">
    <property type="component" value="Unassembled WGS sequence"/>
</dbReference>